<dbReference type="PROSITE" id="PS50089">
    <property type="entry name" value="ZF_RING_2"/>
    <property type="match status" value="1"/>
</dbReference>
<evidence type="ECO:0000259" key="10">
    <source>
        <dbReference type="PROSITE" id="PS50089"/>
    </source>
</evidence>
<dbReference type="GO" id="GO:0000209">
    <property type="term" value="P:protein polyubiquitination"/>
    <property type="evidence" value="ECO:0007669"/>
    <property type="project" value="TreeGrafter"/>
</dbReference>
<evidence type="ECO:0000256" key="5">
    <source>
        <dbReference type="ARBA" id="ARBA00022833"/>
    </source>
</evidence>
<dbReference type="InterPro" id="IPR052583">
    <property type="entry name" value="ATP-helicase/E3_Ub-Ligase"/>
</dbReference>
<dbReference type="Gene3D" id="3.40.50.300">
    <property type="entry name" value="P-loop containing nucleotide triphosphate hydrolases"/>
    <property type="match status" value="1"/>
</dbReference>
<feature type="region of interest" description="Disordered" evidence="9">
    <location>
        <begin position="764"/>
        <end position="824"/>
    </location>
</feature>
<evidence type="ECO:0000256" key="7">
    <source>
        <dbReference type="PROSITE-ProRule" id="PRU00175"/>
    </source>
</evidence>
<feature type="compositionally biased region" description="Acidic residues" evidence="9">
    <location>
        <begin position="807"/>
        <end position="823"/>
    </location>
</feature>
<evidence type="ECO:0000256" key="1">
    <source>
        <dbReference type="ARBA" id="ARBA00022723"/>
    </source>
</evidence>
<dbReference type="SMART" id="SM00184">
    <property type="entry name" value="RING"/>
    <property type="match status" value="1"/>
</dbReference>
<dbReference type="InterPro" id="IPR049730">
    <property type="entry name" value="SNF2/RAD54-like_C"/>
</dbReference>
<dbReference type="InterPro" id="IPR014001">
    <property type="entry name" value="Helicase_ATP-bd"/>
</dbReference>
<accession>A0AAV9V3H4</accession>
<sequence>MPRPIGTTVFQVAEGSNIRTVGQPLVAKKAPTKKRGPVLIDLTGDNNAEVAPAIQYLTLWKHQVQLNIPREDVPGLTLHLSNALQATGAGSIPVTVAVAPTSLQPFAPPTAYAFSCFLGEREEGEGAGTHLLSATFPWGQNGRELCQILTRFQRRGRIQEAFLVSWSLIPVDSWTADLSHIMFSMEVKRRDSCAIDWKSEKWLSSFLALTLDEVAVPLSLTDIWTATNTPATAKGDINPRDFYHCVHIPPPNTVVPEAIQVSELTTTMFPFQMRTVNWMMEREGVTAESGSIEPLPVTPSLQSLCFEEKTDYDGRQIWASVPLGITTTDREGINRLTTACAIRGGILAEEMGLGKTVELISLLALHKRQTLAGSGETVHDPFSQARIQVSASTLIICPPSIMQQWINELELHAPGLRVLKYDGTRELTQLVYRKKNGTNGRISNNKYKELASELQSIPNSELIEYLLEYDIVLSSYTVLASELHYAERPPDRSLRQAKRFERRSCPLVEIQWWRVCLDEAQMIESGVSNAAQVARLIPRVNAWAITGTPVQKSIEDLYGLLVFLRQDPWCGNKSTWEKLCFRKEWFGGVFKQLALRHTKDIVHEEIRLPRQHRTAISLGFSQVEEENYQKLFEQACEEIGVYIDGSPIDGDWNPESEETKANMRAWLGRLRQTCVHPQIGAFNRRALGASANRLRTVDEVLEAMIVQNTNGIKQDQRMMFVQVAARAQLIAEGWGNPEDAIKLMMEYLEPLEIAVSECRSEVEAEASRRESEKESRKEREQALEEPMDLPDTVEDEYTDQHDRIKEDWEESDDEDEEFVEDGSDSARDLNKLKNRLRDIVEVQHTFHFYIGQAYYNLKANIPEEDQERREERLEFEKLEDKHYDIAKELRKELMSESESHVDKLIAAIAKRTDNQDFVDIPELVVESQKGGIESTSVMDDIQALSERLNSQADVLDEWREKLIQLLQLPLIDQEGTSELEGDEFQESAEQQDEGFLYVAILRAVIADRREGLTGTTVSHYIADIESAEERIESKDEKHRTLFYELKNQRDLVKPLNVENDVELGTNALPFSMRGLLAKLRRLANPFHDKSTAGSARARAEAGLVAETLKILTPLMTEQEEALKGLEKEIDFLNKVFNARMEFYRQLQVVSDTVLHFDKDKALKTHHVRTLEALNERYEKESRDLSNRVAKAKSKGRFLQHLAENQGESQRQCIICQDQVQLGVLTVCGHQFCKECMDAWYKNHPSCPMCKRQLKKVDLHRVTYMIQDIVVEKEVRSSHEDTERNGTSSEEADKGIEIYTGIDASTFKKIKEISLRESFGSKIDMIVRHLLWIRRTNGGKSVLFSQWKEVLDVLSRALEANGVGYSSLEDKFGLNKFKSDERTDVFLLHAKSQSAGLTLVTASNVFLVEPLVNIGLEVQAIARVHRIGQKRETNVFLYVIGNTVEEGVWRGSTKRRIEMLESGEGSPGKKRKPIPKAEVDKKGKKRARDVEELEEELEVQLEFTNSLQLQEGTVGSMVERGQNGGEIVDSSQLWGCLFGVTRRMHRGVELESVRREMVAAGRESGRGNVVDDSAASGPVRLQIRVADGRGLLSEGRAEKRPRVE</sequence>
<dbReference type="InterPro" id="IPR017907">
    <property type="entry name" value="Znf_RING_CS"/>
</dbReference>
<dbReference type="InterPro" id="IPR013083">
    <property type="entry name" value="Znf_RING/FYVE/PHD"/>
</dbReference>
<feature type="compositionally biased region" description="Acidic residues" evidence="9">
    <location>
        <begin position="783"/>
        <end position="797"/>
    </location>
</feature>
<comment type="caution">
    <text evidence="12">The sequence shown here is derived from an EMBL/GenBank/DDBJ whole genome shotgun (WGS) entry which is preliminary data.</text>
</comment>
<keyword evidence="3 7" id="KW-0863">Zinc-finger</keyword>
<keyword evidence="5" id="KW-0862">Zinc</keyword>
<organism evidence="12 13">
    <name type="scientific">Orbilia blumenaviensis</name>
    <dbReference type="NCBI Taxonomy" id="1796055"/>
    <lineage>
        <taxon>Eukaryota</taxon>
        <taxon>Fungi</taxon>
        <taxon>Dikarya</taxon>
        <taxon>Ascomycota</taxon>
        <taxon>Pezizomycotina</taxon>
        <taxon>Orbiliomycetes</taxon>
        <taxon>Orbiliales</taxon>
        <taxon>Orbiliaceae</taxon>
        <taxon>Orbilia</taxon>
    </lineage>
</organism>
<dbReference type="GO" id="GO:0005524">
    <property type="term" value="F:ATP binding"/>
    <property type="evidence" value="ECO:0007669"/>
    <property type="project" value="InterPro"/>
</dbReference>
<dbReference type="InterPro" id="IPR000330">
    <property type="entry name" value="SNF2_N"/>
</dbReference>
<dbReference type="Pfam" id="PF26021">
    <property type="entry name" value="Ferritin_C144_05"/>
    <property type="match status" value="1"/>
</dbReference>
<reference evidence="12 13" key="1">
    <citation type="submission" date="2019-10" db="EMBL/GenBank/DDBJ databases">
        <authorList>
            <person name="Palmer J.M."/>
        </authorList>
    </citation>
    <scope>NUCLEOTIDE SEQUENCE [LARGE SCALE GENOMIC DNA]</scope>
    <source>
        <strain evidence="12 13">TWF730</strain>
    </source>
</reference>
<protein>
    <submittedName>
        <fullName evidence="12">Uncharacterized protein</fullName>
    </submittedName>
</protein>
<gene>
    <name evidence="12" type="ORF">TWF730_008713</name>
</gene>
<dbReference type="SMART" id="SM00487">
    <property type="entry name" value="DEXDc"/>
    <property type="match status" value="1"/>
</dbReference>
<dbReference type="PROSITE" id="PS51194">
    <property type="entry name" value="HELICASE_CTER"/>
    <property type="match status" value="1"/>
</dbReference>
<dbReference type="PROSITE" id="PS00518">
    <property type="entry name" value="ZF_RING_1"/>
    <property type="match status" value="1"/>
</dbReference>
<keyword evidence="4" id="KW-0378">Hydrolase</keyword>
<feature type="coiled-coil region" evidence="8">
    <location>
        <begin position="1167"/>
        <end position="1194"/>
    </location>
</feature>
<dbReference type="Pfam" id="PF13639">
    <property type="entry name" value="zf-RING_2"/>
    <property type="match status" value="1"/>
</dbReference>
<dbReference type="SUPFAM" id="SSF52540">
    <property type="entry name" value="P-loop containing nucleoside triphosphate hydrolases"/>
    <property type="match status" value="2"/>
</dbReference>
<dbReference type="PANTHER" id="PTHR45865:SF1">
    <property type="entry name" value="E3 UBIQUITIN-PROTEIN LIGASE SHPRH"/>
    <property type="match status" value="1"/>
</dbReference>
<feature type="region of interest" description="Disordered" evidence="9">
    <location>
        <begin position="1460"/>
        <end position="1485"/>
    </location>
</feature>
<dbReference type="Gene3D" id="3.40.50.10810">
    <property type="entry name" value="Tandem AAA-ATPase domain"/>
    <property type="match status" value="1"/>
</dbReference>
<evidence type="ECO:0000256" key="6">
    <source>
        <dbReference type="ARBA" id="ARBA00022840"/>
    </source>
</evidence>
<keyword evidence="6" id="KW-0067">ATP-binding</keyword>
<dbReference type="Gene3D" id="3.30.40.10">
    <property type="entry name" value="Zinc/RING finger domain, C3HC4 (zinc finger)"/>
    <property type="match status" value="1"/>
</dbReference>
<dbReference type="GO" id="GO:0005634">
    <property type="term" value="C:nucleus"/>
    <property type="evidence" value="ECO:0007669"/>
    <property type="project" value="TreeGrafter"/>
</dbReference>
<dbReference type="CDD" id="cd18070">
    <property type="entry name" value="DEXQc_SHPRH"/>
    <property type="match status" value="1"/>
</dbReference>
<keyword evidence="13" id="KW-1185">Reference proteome</keyword>
<dbReference type="Pfam" id="PF00176">
    <property type="entry name" value="SNF2-rel_dom"/>
    <property type="match status" value="1"/>
</dbReference>
<name>A0AAV9V3H4_9PEZI</name>
<keyword evidence="1" id="KW-0479">Metal-binding</keyword>
<keyword evidence="2" id="KW-0547">Nucleotide-binding</keyword>
<dbReference type="GO" id="GO:0006974">
    <property type="term" value="P:DNA damage response"/>
    <property type="evidence" value="ECO:0007669"/>
    <property type="project" value="TreeGrafter"/>
</dbReference>
<evidence type="ECO:0000313" key="12">
    <source>
        <dbReference type="EMBL" id="KAK6354303.1"/>
    </source>
</evidence>
<dbReference type="GO" id="GO:0016787">
    <property type="term" value="F:hydrolase activity"/>
    <property type="evidence" value="ECO:0007669"/>
    <property type="project" value="UniProtKB-KW"/>
</dbReference>
<dbReference type="PANTHER" id="PTHR45865">
    <property type="entry name" value="E3 UBIQUITIN-PROTEIN LIGASE SHPRH FAMILY MEMBER"/>
    <property type="match status" value="1"/>
</dbReference>
<evidence type="ECO:0000256" key="2">
    <source>
        <dbReference type="ARBA" id="ARBA00022741"/>
    </source>
</evidence>
<dbReference type="InterPro" id="IPR001841">
    <property type="entry name" value="Znf_RING"/>
</dbReference>
<dbReference type="Proteomes" id="UP001373714">
    <property type="component" value="Unassembled WGS sequence"/>
</dbReference>
<proteinExistence type="predicted"/>
<evidence type="ECO:0000256" key="3">
    <source>
        <dbReference type="ARBA" id="ARBA00022771"/>
    </source>
</evidence>
<evidence type="ECO:0000259" key="11">
    <source>
        <dbReference type="PROSITE" id="PS51194"/>
    </source>
</evidence>
<feature type="domain" description="Helicase C-terminal" evidence="11">
    <location>
        <begin position="1324"/>
        <end position="1481"/>
    </location>
</feature>
<dbReference type="InterPro" id="IPR038718">
    <property type="entry name" value="SNF2-like_sf"/>
</dbReference>
<evidence type="ECO:0000256" key="4">
    <source>
        <dbReference type="ARBA" id="ARBA00022801"/>
    </source>
</evidence>
<evidence type="ECO:0000256" key="8">
    <source>
        <dbReference type="SAM" id="Coils"/>
    </source>
</evidence>
<dbReference type="Pfam" id="PF00271">
    <property type="entry name" value="Helicase_C"/>
    <property type="match status" value="1"/>
</dbReference>
<dbReference type="SUPFAM" id="SSF57850">
    <property type="entry name" value="RING/U-box"/>
    <property type="match status" value="1"/>
</dbReference>
<dbReference type="CDD" id="cd18793">
    <property type="entry name" value="SF2_C_SNF"/>
    <property type="match status" value="1"/>
</dbReference>
<dbReference type="InterPro" id="IPR027417">
    <property type="entry name" value="P-loop_NTPase"/>
</dbReference>
<feature type="domain" description="RING-type" evidence="10">
    <location>
        <begin position="1212"/>
        <end position="1250"/>
    </location>
</feature>
<dbReference type="InterPro" id="IPR001650">
    <property type="entry name" value="Helicase_C-like"/>
</dbReference>
<dbReference type="EMBL" id="JAVHNS010000005">
    <property type="protein sequence ID" value="KAK6354303.1"/>
    <property type="molecule type" value="Genomic_DNA"/>
</dbReference>
<dbReference type="GO" id="GO:0008270">
    <property type="term" value="F:zinc ion binding"/>
    <property type="evidence" value="ECO:0007669"/>
    <property type="project" value="UniProtKB-KW"/>
</dbReference>
<keyword evidence="8" id="KW-0175">Coiled coil</keyword>
<dbReference type="GO" id="GO:0061630">
    <property type="term" value="F:ubiquitin protein ligase activity"/>
    <property type="evidence" value="ECO:0007669"/>
    <property type="project" value="TreeGrafter"/>
</dbReference>
<evidence type="ECO:0000313" key="13">
    <source>
        <dbReference type="Proteomes" id="UP001373714"/>
    </source>
</evidence>
<dbReference type="InterPro" id="IPR059033">
    <property type="entry name" value="C144_05_dom"/>
</dbReference>
<feature type="compositionally biased region" description="Basic and acidic residues" evidence="9">
    <location>
        <begin position="764"/>
        <end position="782"/>
    </location>
</feature>
<evidence type="ECO:0000256" key="9">
    <source>
        <dbReference type="SAM" id="MobiDB-lite"/>
    </source>
</evidence>